<keyword evidence="3 8" id="KW-0808">Transferase</keyword>
<accession>A0A2P2J586</accession>
<evidence type="ECO:0000259" key="7">
    <source>
        <dbReference type="PROSITE" id="PS50405"/>
    </source>
</evidence>
<dbReference type="InterPro" id="IPR040079">
    <property type="entry name" value="Glutathione_S-Trfase"/>
</dbReference>
<dbReference type="FunFam" id="1.20.1050.10:FF:000016">
    <property type="entry name" value="Glutathione S-transferase U9"/>
    <property type="match status" value="1"/>
</dbReference>
<dbReference type="PANTHER" id="PTHR11260:SF615">
    <property type="entry name" value="GLUTATHIONE S-TRANSFERASE U17"/>
    <property type="match status" value="1"/>
</dbReference>
<evidence type="ECO:0000256" key="2">
    <source>
        <dbReference type="ARBA" id="ARBA00022575"/>
    </source>
</evidence>
<dbReference type="GO" id="GO:0009407">
    <property type="term" value="P:toxin catabolic process"/>
    <property type="evidence" value="ECO:0007669"/>
    <property type="project" value="UniProtKB-ARBA"/>
</dbReference>
<evidence type="ECO:0000256" key="1">
    <source>
        <dbReference type="ARBA" id="ARBA00012452"/>
    </source>
</evidence>
<keyword evidence="2" id="KW-0216">Detoxification</keyword>
<dbReference type="InterPro" id="IPR004045">
    <property type="entry name" value="Glutathione_S-Trfase_N"/>
</dbReference>
<dbReference type="EMBL" id="GGEC01008161">
    <property type="protein sequence ID" value="MBW88644.1"/>
    <property type="molecule type" value="Transcribed_RNA"/>
</dbReference>
<dbReference type="PANTHER" id="PTHR11260">
    <property type="entry name" value="GLUTATHIONE S-TRANSFERASE, GST, SUPERFAMILY, GST DOMAIN CONTAINING"/>
    <property type="match status" value="1"/>
</dbReference>
<protein>
    <recommendedName>
        <fullName evidence="1">glutathione transferase</fullName>
        <ecNumber evidence="1">2.5.1.18</ecNumber>
    </recommendedName>
</protein>
<dbReference type="GO" id="GO:0005737">
    <property type="term" value="C:cytoplasm"/>
    <property type="evidence" value="ECO:0007669"/>
    <property type="project" value="TreeGrafter"/>
</dbReference>
<dbReference type="GO" id="GO:0006749">
    <property type="term" value="P:glutathione metabolic process"/>
    <property type="evidence" value="ECO:0007669"/>
    <property type="project" value="InterPro"/>
</dbReference>
<name>A0A2P2J586_RHIMU</name>
<dbReference type="InterPro" id="IPR036282">
    <property type="entry name" value="Glutathione-S-Trfase_C_sf"/>
</dbReference>
<dbReference type="Gene3D" id="3.40.30.10">
    <property type="entry name" value="Glutaredoxin"/>
    <property type="match status" value="1"/>
</dbReference>
<dbReference type="CDD" id="cd03185">
    <property type="entry name" value="GST_C_Tau"/>
    <property type="match status" value="1"/>
</dbReference>
<feature type="domain" description="GST N-terminal" evidence="6">
    <location>
        <begin position="4"/>
        <end position="83"/>
    </location>
</feature>
<feature type="domain" description="GST C-terminal" evidence="7">
    <location>
        <begin position="89"/>
        <end position="216"/>
    </location>
</feature>
<comment type="similarity">
    <text evidence="4">Belongs to the GST superfamily. Tau family.</text>
</comment>
<dbReference type="InterPro" id="IPR045074">
    <property type="entry name" value="GST_C_Tau"/>
</dbReference>
<sequence length="228" mass="25338">MAKNDVKLIGAWPSPFVARVRIALNLKSIDYEFLQESFESKSELLLQSNPVHKKIPVLIHEGKPICESLIIVEYIDEVWPSSPSLLPSDPYDRATARFWAAYIDEKWFPAMKSIAAAKDEEQKKALIEEMGQGLVLLEDAYGKISKGKAFFGGDQIGYLDIAIGAFLAWLRVTEKLNGVKLLDESKIPGLMKWAEIFSSDPAVKDVLPETEKLAGFAKALIAKLRGTA</sequence>
<reference evidence="8" key="1">
    <citation type="submission" date="2018-02" db="EMBL/GenBank/DDBJ databases">
        <title>Rhizophora mucronata_Transcriptome.</title>
        <authorList>
            <person name="Meera S.P."/>
            <person name="Sreeshan A."/>
            <person name="Augustine A."/>
        </authorList>
    </citation>
    <scope>NUCLEOTIDE SEQUENCE</scope>
    <source>
        <tissue evidence="8">Leaf</tissue>
    </source>
</reference>
<dbReference type="EC" id="2.5.1.18" evidence="1"/>
<proteinExistence type="inferred from homology"/>
<evidence type="ECO:0000256" key="4">
    <source>
        <dbReference type="ARBA" id="ARBA00025743"/>
    </source>
</evidence>
<dbReference type="GO" id="GO:0004364">
    <property type="term" value="F:glutathione transferase activity"/>
    <property type="evidence" value="ECO:0007669"/>
    <property type="project" value="UniProtKB-EC"/>
</dbReference>
<dbReference type="SFLD" id="SFLDG00358">
    <property type="entry name" value="Main_(cytGST)"/>
    <property type="match status" value="1"/>
</dbReference>
<dbReference type="SFLD" id="SFLDG01152">
    <property type="entry name" value="Main.3:_Omega-_and_Tau-like"/>
    <property type="match status" value="1"/>
</dbReference>
<dbReference type="SUPFAM" id="SSF52833">
    <property type="entry name" value="Thioredoxin-like"/>
    <property type="match status" value="1"/>
</dbReference>
<evidence type="ECO:0000256" key="3">
    <source>
        <dbReference type="ARBA" id="ARBA00022679"/>
    </source>
</evidence>
<dbReference type="InterPro" id="IPR036249">
    <property type="entry name" value="Thioredoxin-like_sf"/>
</dbReference>
<dbReference type="PROSITE" id="PS50404">
    <property type="entry name" value="GST_NTER"/>
    <property type="match status" value="1"/>
</dbReference>
<dbReference type="Pfam" id="PF00043">
    <property type="entry name" value="GST_C"/>
    <property type="match status" value="1"/>
</dbReference>
<dbReference type="PROSITE" id="PS50405">
    <property type="entry name" value="GST_CTER"/>
    <property type="match status" value="1"/>
</dbReference>
<dbReference type="SUPFAM" id="SSF47616">
    <property type="entry name" value="GST C-terminal domain-like"/>
    <property type="match status" value="1"/>
</dbReference>
<dbReference type="Pfam" id="PF02798">
    <property type="entry name" value="GST_N"/>
    <property type="match status" value="1"/>
</dbReference>
<dbReference type="InterPro" id="IPR045073">
    <property type="entry name" value="Omega/Tau-like"/>
</dbReference>
<dbReference type="SFLD" id="SFLDS00019">
    <property type="entry name" value="Glutathione_Transferase_(cytos"/>
    <property type="match status" value="1"/>
</dbReference>
<dbReference type="InterPro" id="IPR010987">
    <property type="entry name" value="Glutathione-S-Trfase_C-like"/>
</dbReference>
<organism evidence="8">
    <name type="scientific">Rhizophora mucronata</name>
    <name type="common">Asiatic mangrove</name>
    <dbReference type="NCBI Taxonomy" id="61149"/>
    <lineage>
        <taxon>Eukaryota</taxon>
        <taxon>Viridiplantae</taxon>
        <taxon>Streptophyta</taxon>
        <taxon>Embryophyta</taxon>
        <taxon>Tracheophyta</taxon>
        <taxon>Spermatophyta</taxon>
        <taxon>Magnoliopsida</taxon>
        <taxon>eudicotyledons</taxon>
        <taxon>Gunneridae</taxon>
        <taxon>Pentapetalae</taxon>
        <taxon>rosids</taxon>
        <taxon>fabids</taxon>
        <taxon>Malpighiales</taxon>
        <taxon>Rhizophoraceae</taxon>
        <taxon>Rhizophora</taxon>
    </lineage>
</organism>
<dbReference type="FunFam" id="3.40.30.10:FF:000044">
    <property type="entry name" value="Glutathione S-transferase GSTU6"/>
    <property type="match status" value="1"/>
</dbReference>
<evidence type="ECO:0000256" key="5">
    <source>
        <dbReference type="ARBA" id="ARBA00047960"/>
    </source>
</evidence>
<dbReference type="Gene3D" id="1.20.1050.10">
    <property type="match status" value="1"/>
</dbReference>
<dbReference type="EMBL" id="GGEC01008163">
    <property type="protein sequence ID" value="MBW88646.1"/>
    <property type="molecule type" value="Transcribed_RNA"/>
</dbReference>
<evidence type="ECO:0000313" key="8">
    <source>
        <dbReference type="EMBL" id="MBW88644.1"/>
    </source>
</evidence>
<dbReference type="InterPro" id="IPR004046">
    <property type="entry name" value="GST_C"/>
</dbReference>
<dbReference type="CDD" id="cd03058">
    <property type="entry name" value="GST_N_Tau"/>
    <property type="match status" value="1"/>
</dbReference>
<dbReference type="AlphaFoldDB" id="A0A2P2J586"/>
<comment type="catalytic activity">
    <reaction evidence="5">
        <text>RX + glutathione = an S-substituted glutathione + a halide anion + H(+)</text>
        <dbReference type="Rhea" id="RHEA:16437"/>
        <dbReference type="ChEBI" id="CHEBI:15378"/>
        <dbReference type="ChEBI" id="CHEBI:16042"/>
        <dbReference type="ChEBI" id="CHEBI:17792"/>
        <dbReference type="ChEBI" id="CHEBI:57925"/>
        <dbReference type="ChEBI" id="CHEBI:90779"/>
        <dbReference type="EC" id="2.5.1.18"/>
    </reaction>
</comment>
<evidence type="ECO:0000259" key="6">
    <source>
        <dbReference type="PROSITE" id="PS50404"/>
    </source>
</evidence>